<proteinExistence type="predicted"/>
<evidence type="ECO:0000313" key="1">
    <source>
        <dbReference type="EMBL" id="MED6190405.1"/>
    </source>
</evidence>
<sequence length="267" mass="30155">MGMPVELWCTENFNRIAKFWGKMIKMDDRKEESKSFTTARFLVDCFQWERVHEWISMKVDDRVFDVFAKEFGSEVYSVQLHLDLVEVCSTSLEKEEKSGSVSVVEETPTDFDESPVKPGHNNSKILNVVDPLLESIINCNLNVVQDLNHGCEITEVEIGEVVAGITSLAKIPISFDVRGIRSELLGFDPMEHEAQLVHIGSTDRIEGGYKEFGPNGQERVANRVGELESGSTNSCPYQPGFEPWVNQTHTHREDVVNHVTICISSFD</sequence>
<organism evidence="1 2">
    <name type="scientific">Stylosanthes scabra</name>
    <dbReference type="NCBI Taxonomy" id="79078"/>
    <lineage>
        <taxon>Eukaryota</taxon>
        <taxon>Viridiplantae</taxon>
        <taxon>Streptophyta</taxon>
        <taxon>Embryophyta</taxon>
        <taxon>Tracheophyta</taxon>
        <taxon>Spermatophyta</taxon>
        <taxon>Magnoliopsida</taxon>
        <taxon>eudicotyledons</taxon>
        <taxon>Gunneridae</taxon>
        <taxon>Pentapetalae</taxon>
        <taxon>rosids</taxon>
        <taxon>fabids</taxon>
        <taxon>Fabales</taxon>
        <taxon>Fabaceae</taxon>
        <taxon>Papilionoideae</taxon>
        <taxon>50 kb inversion clade</taxon>
        <taxon>dalbergioids sensu lato</taxon>
        <taxon>Dalbergieae</taxon>
        <taxon>Pterocarpus clade</taxon>
        <taxon>Stylosanthes</taxon>
    </lineage>
</organism>
<evidence type="ECO:0008006" key="3">
    <source>
        <dbReference type="Google" id="ProtNLM"/>
    </source>
</evidence>
<reference evidence="1 2" key="1">
    <citation type="journal article" date="2023" name="Plants (Basel)">
        <title>Bridging the Gap: Combining Genomics and Transcriptomics Approaches to Understand Stylosanthes scabra, an Orphan Legume from the Brazilian Caatinga.</title>
        <authorList>
            <person name="Ferreira-Neto J.R.C."/>
            <person name="da Silva M.D."/>
            <person name="Binneck E."/>
            <person name="de Melo N.F."/>
            <person name="da Silva R.H."/>
            <person name="de Melo A.L.T.M."/>
            <person name="Pandolfi V."/>
            <person name="Bustamante F.O."/>
            <person name="Brasileiro-Vidal A.C."/>
            <person name="Benko-Iseppon A.M."/>
        </authorList>
    </citation>
    <scope>NUCLEOTIDE SEQUENCE [LARGE SCALE GENOMIC DNA]</scope>
    <source>
        <tissue evidence="1">Leaves</tissue>
    </source>
</reference>
<comment type="caution">
    <text evidence="1">The sequence shown here is derived from an EMBL/GenBank/DDBJ whole genome shotgun (WGS) entry which is preliminary data.</text>
</comment>
<dbReference type="Proteomes" id="UP001341840">
    <property type="component" value="Unassembled WGS sequence"/>
</dbReference>
<gene>
    <name evidence="1" type="ORF">PIB30_105597</name>
</gene>
<accession>A0ABU6WZI3</accession>
<evidence type="ECO:0000313" key="2">
    <source>
        <dbReference type="Proteomes" id="UP001341840"/>
    </source>
</evidence>
<name>A0ABU6WZI3_9FABA</name>
<protein>
    <recommendedName>
        <fullName evidence="3">DUF4283 domain-containing protein</fullName>
    </recommendedName>
</protein>
<dbReference type="EMBL" id="JASCZI010185166">
    <property type="protein sequence ID" value="MED6190405.1"/>
    <property type="molecule type" value="Genomic_DNA"/>
</dbReference>
<keyword evidence="2" id="KW-1185">Reference proteome</keyword>